<sequence>MFCLEGVHGVENVAERKDFSEDSKGKGKGIFPIDKKREPKSSVIDLEKELKLYGIRESFTGPSAGKGNALFKNCISKYSVFRRFSLSIRSMVRMF</sequence>
<dbReference type="OrthoDB" id="3524649at2759"/>
<dbReference type="AlphaFoldDB" id="G2Y6W0"/>
<proteinExistence type="predicted"/>
<evidence type="ECO:0000313" key="2">
    <source>
        <dbReference type="Proteomes" id="UP000008177"/>
    </source>
</evidence>
<name>G2Y6W0_BOTF4</name>
<dbReference type="EMBL" id="FQ790293">
    <property type="protein sequence ID" value="CCD48362.1"/>
    <property type="molecule type" value="Genomic_DNA"/>
</dbReference>
<organism evidence="1 2">
    <name type="scientific">Botryotinia fuckeliana (strain T4)</name>
    <name type="common">Noble rot fungus</name>
    <name type="synonym">Botrytis cinerea</name>
    <dbReference type="NCBI Taxonomy" id="999810"/>
    <lineage>
        <taxon>Eukaryota</taxon>
        <taxon>Fungi</taxon>
        <taxon>Dikarya</taxon>
        <taxon>Ascomycota</taxon>
        <taxon>Pezizomycotina</taxon>
        <taxon>Leotiomycetes</taxon>
        <taxon>Helotiales</taxon>
        <taxon>Sclerotiniaceae</taxon>
        <taxon>Botrytis</taxon>
    </lineage>
</organism>
<dbReference type="HOGENOM" id="CLU_2372530_0_0_1"/>
<dbReference type="Proteomes" id="UP000008177">
    <property type="component" value="Unplaced contigs"/>
</dbReference>
<protein>
    <submittedName>
        <fullName evidence="1">Uncharacterized protein</fullName>
    </submittedName>
</protein>
<accession>G2Y6W0</accession>
<dbReference type="InParanoid" id="G2Y6W0"/>
<gene>
    <name evidence="1" type="ORF">BofuT4_uP107460.1</name>
</gene>
<reference evidence="2" key="1">
    <citation type="journal article" date="2011" name="PLoS Genet.">
        <title>Genomic analysis of the necrotrophic fungal pathogens Sclerotinia sclerotiorum and Botrytis cinerea.</title>
        <authorList>
            <person name="Amselem J."/>
            <person name="Cuomo C.A."/>
            <person name="van Kan J.A."/>
            <person name="Viaud M."/>
            <person name="Benito E.P."/>
            <person name="Couloux A."/>
            <person name="Coutinho P.M."/>
            <person name="de Vries R.P."/>
            <person name="Dyer P.S."/>
            <person name="Fillinger S."/>
            <person name="Fournier E."/>
            <person name="Gout L."/>
            <person name="Hahn M."/>
            <person name="Kohn L."/>
            <person name="Lapalu N."/>
            <person name="Plummer K.M."/>
            <person name="Pradier J.M."/>
            <person name="Quevillon E."/>
            <person name="Sharon A."/>
            <person name="Simon A."/>
            <person name="ten Have A."/>
            <person name="Tudzynski B."/>
            <person name="Tudzynski P."/>
            <person name="Wincker P."/>
            <person name="Andrew M."/>
            <person name="Anthouard V."/>
            <person name="Beever R.E."/>
            <person name="Beffa R."/>
            <person name="Benoit I."/>
            <person name="Bouzid O."/>
            <person name="Brault B."/>
            <person name="Chen Z."/>
            <person name="Choquer M."/>
            <person name="Collemare J."/>
            <person name="Cotton P."/>
            <person name="Danchin E.G."/>
            <person name="Da Silva C."/>
            <person name="Gautier A."/>
            <person name="Giraud C."/>
            <person name="Giraud T."/>
            <person name="Gonzalez C."/>
            <person name="Grossetete S."/>
            <person name="Guldener U."/>
            <person name="Henrissat B."/>
            <person name="Howlett B.J."/>
            <person name="Kodira C."/>
            <person name="Kretschmer M."/>
            <person name="Lappartient A."/>
            <person name="Leroch M."/>
            <person name="Levis C."/>
            <person name="Mauceli E."/>
            <person name="Neuveglise C."/>
            <person name="Oeser B."/>
            <person name="Pearson M."/>
            <person name="Poulain J."/>
            <person name="Poussereau N."/>
            <person name="Quesneville H."/>
            <person name="Rascle C."/>
            <person name="Schumacher J."/>
            <person name="Segurens B."/>
            <person name="Sexton A."/>
            <person name="Silva E."/>
            <person name="Sirven C."/>
            <person name="Soanes D.M."/>
            <person name="Talbot N.J."/>
            <person name="Templeton M."/>
            <person name="Yandava C."/>
            <person name="Yarden O."/>
            <person name="Zeng Q."/>
            <person name="Rollins J.A."/>
            <person name="Lebrun M.H."/>
            <person name="Dickman M."/>
        </authorList>
    </citation>
    <scope>NUCLEOTIDE SEQUENCE [LARGE SCALE GENOMIC DNA]</scope>
    <source>
        <strain evidence="2">T4</strain>
    </source>
</reference>
<evidence type="ECO:0000313" key="1">
    <source>
        <dbReference type="EMBL" id="CCD48362.1"/>
    </source>
</evidence>